<dbReference type="GO" id="GO:0005886">
    <property type="term" value="C:plasma membrane"/>
    <property type="evidence" value="ECO:0007669"/>
    <property type="project" value="UniProtKB-SubCell"/>
</dbReference>
<dbReference type="SUPFAM" id="SSF81321">
    <property type="entry name" value="Family A G protein-coupled receptor-like"/>
    <property type="match status" value="1"/>
</dbReference>
<evidence type="ECO:0000256" key="9">
    <source>
        <dbReference type="ARBA" id="ARBA00023224"/>
    </source>
</evidence>
<keyword evidence="4 11" id="KW-1133">Transmembrane helix</keyword>
<feature type="transmembrane region" description="Helical" evidence="11">
    <location>
        <begin position="33"/>
        <end position="57"/>
    </location>
</feature>
<dbReference type="PANTHER" id="PTHR24246:SF27">
    <property type="entry name" value="ADENOSINE RECEPTOR, ISOFORM A"/>
    <property type="match status" value="1"/>
</dbReference>
<dbReference type="RefSeq" id="XP_066915298.1">
    <property type="nucleotide sequence ID" value="XM_067059197.1"/>
</dbReference>
<evidence type="ECO:0000256" key="10">
    <source>
        <dbReference type="SAM" id="MobiDB-lite"/>
    </source>
</evidence>
<feature type="transmembrane region" description="Helical" evidence="11">
    <location>
        <begin position="148"/>
        <end position="168"/>
    </location>
</feature>
<dbReference type="CDD" id="cd00637">
    <property type="entry name" value="7tm_classA_rhodopsin-like"/>
    <property type="match status" value="1"/>
</dbReference>
<dbReference type="InterPro" id="IPR017452">
    <property type="entry name" value="GPCR_Rhodpsn_7TM"/>
</dbReference>
<feature type="region of interest" description="Disordered" evidence="10">
    <location>
        <begin position="372"/>
        <end position="411"/>
    </location>
</feature>
<accession>A0A7M5XJR4</accession>
<feature type="transmembrane region" description="Helical" evidence="11">
    <location>
        <begin position="109"/>
        <end position="127"/>
    </location>
</feature>
<keyword evidence="5" id="KW-0297">G-protein coupled receptor</keyword>
<evidence type="ECO:0000256" key="2">
    <source>
        <dbReference type="ARBA" id="ARBA00022475"/>
    </source>
</evidence>
<dbReference type="GeneID" id="136802465"/>
<evidence type="ECO:0000256" key="4">
    <source>
        <dbReference type="ARBA" id="ARBA00022989"/>
    </source>
</evidence>
<evidence type="ECO:0000256" key="6">
    <source>
        <dbReference type="ARBA" id="ARBA00023136"/>
    </source>
</evidence>
<protein>
    <recommendedName>
        <fullName evidence="12">G-protein coupled receptors family 1 profile domain-containing protein</fullName>
    </recommendedName>
</protein>
<evidence type="ECO:0000313" key="14">
    <source>
        <dbReference type="Proteomes" id="UP000594262"/>
    </source>
</evidence>
<feature type="transmembrane region" description="Helical" evidence="11">
    <location>
        <begin position="69"/>
        <end position="89"/>
    </location>
</feature>
<proteinExistence type="predicted"/>
<keyword evidence="9" id="KW-0807">Transducer</keyword>
<dbReference type="GO" id="GO:0004930">
    <property type="term" value="F:G protein-coupled receptor activity"/>
    <property type="evidence" value="ECO:0007669"/>
    <property type="project" value="UniProtKB-KW"/>
</dbReference>
<name>A0A7M5XJR4_9CNID</name>
<evidence type="ECO:0000256" key="8">
    <source>
        <dbReference type="ARBA" id="ARBA00023180"/>
    </source>
</evidence>
<keyword evidence="8" id="KW-0325">Glycoprotein</keyword>
<evidence type="ECO:0000256" key="3">
    <source>
        <dbReference type="ARBA" id="ARBA00022692"/>
    </source>
</evidence>
<feature type="transmembrane region" description="Helical" evidence="11">
    <location>
        <begin position="183"/>
        <end position="200"/>
    </location>
</feature>
<feature type="compositionally biased region" description="Basic and acidic residues" evidence="10">
    <location>
        <begin position="389"/>
        <end position="411"/>
    </location>
</feature>
<keyword evidence="3 11" id="KW-0812">Transmembrane</keyword>
<evidence type="ECO:0000256" key="11">
    <source>
        <dbReference type="SAM" id="Phobius"/>
    </source>
</evidence>
<comment type="subcellular location">
    <subcellularLocation>
        <location evidence="1">Cell membrane</location>
        <topology evidence="1">Multi-pass membrane protein</topology>
    </subcellularLocation>
</comment>
<feature type="transmembrane region" description="Helical" evidence="11">
    <location>
        <begin position="227"/>
        <end position="246"/>
    </location>
</feature>
<dbReference type="PANTHER" id="PTHR24246">
    <property type="entry name" value="OLFACTORY RECEPTOR AND ADENOSINE RECEPTOR"/>
    <property type="match status" value="1"/>
</dbReference>
<feature type="compositionally biased region" description="Basic residues" evidence="10">
    <location>
        <begin position="374"/>
        <end position="388"/>
    </location>
</feature>
<evidence type="ECO:0000256" key="7">
    <source>
        <dbReference type="ARBA" id="ARBA00023170"/>
    </source>
</evidence>
<dbReference type="AlphaFoldDB" id="A0A7M5XJR4"/>
<dbReference type="EnsemblMetazoa" id="CLYHEMT024050.1">
    <property type="protein sequence ID" value="CLYHEMP024050.1"/>
    <property type="gene ID" value="CLYHEMG024050"/>
</dbReference>
<sequence length="542" mass="62402">MGNHTSTGNETTKAPCTTAFTTGKLDITSGQRAILIAIDLSILFVNLCANVLSIYALVKSQQIKRRPSISLLVYLCMSDCCFAITAQTLFAVKIFHPELPCSFDLIVEFSSSVLADLSLCLVVLIAISRYIHTRHMIRVKQIITHTRVNIAFLLAFIVAGSMSLISLLADSNGDVDAYLQTEIFQTFIGVLLIVLVVLIYRRTELVAKRRKAVSSYMMHYTAYSEKVLRKIMLSTLCTLLPLRIPFFCSTVIKAVVSDRSGRRLSWWMQFTHLGCYALFCLSAGANALIFLYNNRHASKLIRFQWEKFTIFLGVRKQGKRSQVRPTPAEGVIPPLVQPVVTTGWYDQYVPTEAPTTLSTAVIGKKVWRDERREKRLKKKRRRMRRQRRMMQEKKRMEQESRQQEEPVQEKRKGWQLLKAYDKRRQEAELLAAGYSSSGASRRNNEDHIVSSLRCDYSHQHHHHHHSDELSYGPRSKRIGKYVVHFPAIFDRFILTQRQRNSLKEQCNEAKMYDDRMSDSSSVDRRPRKRVTFKIMSYPTADS</sequence>
<reference evidence="13" key="1">
    <citation type="submission" date="2021-01" db="UniProtKB">
        <authorList>
            <consortium name="EnsemblMetazoa"/>
        </authorList>
    </citation>
    <scope>IDENTIFICATION</scope>
</reference>
<evidence type="ECO:0000313" key="13">
    <source>
        <dbReference type="EnsemblMetazoa" id="CLYHEMP024050.1"/>
    </source>
</evidence>
<keyword evidence="2" id="KW-1003">Cell membrane</keyword>
<keyword evidence="6 11" id="KW-0472">Membrane</keyword>
<feature type="domain" description="G-protein coupled receptors family 1 profile" evidence="12">
    <location>
        <begin position="49"/>
        <end position="290"/>
    </location>
</feature>
<keyword evidence="14" id="KW-1185">Reference proteome</keyword>
<dbReference type="Proteomes" id="UP000594262">
    <property type="component" value="Unplaced"/>
</dbReference>
<evidence type="ECO:0000256" key="1">
    <source>
        <dbReference type="ARBA" id="ARBA00004651"/>
    </source>
</evidence>
<dbReference type="Gene3D" id="1.20.1070.10">
    <property type="entry name" value="Rhodopsin 7-helix transmembrane proteins"/>
    <property type="match status" value="1"/>
</dbReference>
<organism evidence="13 14">
    <name type="scientific">Clytia hemisphaerica</name>
    <dbReference type="NCBI Taxonomy" id="252671"/>
    <lineage>
        <taxon>Eukaryota</taxon>
        <taxon>Metazoa</taxon>
        <taxon>Cnidaria</taxon>
        <taxon>Hydrozoa</taxon>
        <taxon>Hydroidolina</taxon>
        <taxon>Leptothecata</taxon>
        <taxon>Obeliida</taxon>
        <taxon>Clytiidae</taxon>
        <taxon>Clytia</taxon>
    </lineage>
</organism>
<evidence type="ECO:0000256" key="5">
    <source>
        <dbReference type="ARBA" id="ARBA00023040"/>
    </source>
</evidence>
<evidence type="ECO:0000259" key="12">
    <source>
        <dbReference type="PROSITE" id="PS50262"/>
    </source>
</evidence>
<dbReference type="PROSITE" id="PS50262">
    <property type="entry name" value="G_PROTEIN_RECEP_F1_2"/>
    <property type="match status" value="1"/>
</dbReference>
<keyword evidence="7" id="KW-0675">Receptor</keyword>
<feature type="transmembrane region" description="Helical" evidence="11">
    <location>
        <begin position="266"/>
        <end position="292"/>
    </location>
</feature>